<sequence>MPHELDHVIIDRDLELSENSDSEDDDEIGDLAALMDVVEQSRYLTRSERWEKSSDFLHKYFLDLPEDHFRRLTRMNKRSYLCLLEMICEHHVFHNNSPYPQAEVFVQLAVGLDRFDHEGYAACLDQTMLMWGYLMALW</sequence>
<name>A0ABD3GEQ5_9MARC</name>
<dbReference type="AlphaFoldDB" id="A0ABD3GEQ5"/>
<organism evidence="1 2">
    <name type="scientific">Riccia sorocarpa</name>
    <dbReference type="NCBI Taxonomy" id="122646"/>
    <lineage>
        <taxon>Eukaryota</taxon>
        <taxon>Viridiplantae</taxon>
        <taxon>Streptophyta</taxon>
        <taxon>Embryophyta</taxon>
        <taxon>Marchantiophyta</taxon>
        <taxon>Marchantiopsida</taxon>
        <taxon>Marchantiidae</taxon>
        <taxon>Marchantiales</taxon>
        <taxon>Ricciaceae</taxon>
        <taxon>Riccia</taxon>
    </lineage>
</organism>
<keyword evidence="2" id="KW-1185">Reference proteome</keyword>
<dbReference type="Proteomes" id="UP001633002">
    <property type="component" value="Unassembled WGS sequence"/>
</dbReference>
<gene>
    <name evidence="1" type="ORF">R1sor_026513</name>
</gene>
<dbReference type="EMBL" id="JBJQOH010000008">
    <property type="protein sequence ID" value="KAL3676565.1"/>
    <property type="molecule type" value="Genomic_DNA"/>
</dbReference>
<evidence type="ECO:0000313" key="1">
    <source>
        <dbReference type="EMBL" id="KAL3676565.1"/>
    </source>
</evidence>
<evidence type="ECO:0000313" key="2">
    <source>
        <dbReference type="Proteomes" id="UP001633002"/>
    </source>
</evidence>
<reference evidence="1 2" key="1">
    <citation type="submission" date="2024-09" db="EMBL/GenBank/DDBJ databases">
        <title>Chromosome-scale assembly of Riccia sorocarpa.</title>
        <authorList>
            <person name="Paukszto L."/>
        </authorList>
    </citation>
    <scope>NUCLEOTIDE SEQUENCE [LARGE SCALE GENOMIC DNA]</scope>
    <source>
        <strain evidence="1">LP-2024</strain>
        <tissue evidence="1">Aerial parts of the thallus</tissue>
    </source>
</reference>
<comment type="caution">
    <text evidence="1">The sequence shown here is derived from an EMBL/GenBank/DDBJ whole genome shotgun (WGS) entry which is preliminary data.</text>
</comment>
<protein>
    <submittedName>
        <fullName evidence="1">Uncharacterized protein</fullName>
    </submittedName>
</protein>
<proteinExistence type="predicted"/>
<accession>A0ABD3GEQ5</accession>